<name>A0A819NFC9_9BILA</name>
<dbReference type="Proteomes" id="UP000663874">
    <property type="component" value="Unassembled WGS sequence"/>
</dbReference>
<dbReference type="AlphaFoldDB" id="A0A819NFC9"/>
<evidence type="ECO:0000313" key="2">
    <source>
        <dbReference type="Proteomes" id="UP000663874"/>
    </source>
</evidence>
<evidence type="ECO:0000313" key="1">
    <source>
        <dbReference type="EMBL" id="CAF3995169.1"/>
    </source>
</evidence>
<dbReference type="EMBL" id="CAJOBE010006072">
    <property type="protein sequence ID" value="CAF3995169.1"/>
    <property type="molecule type" value="Genomic_DNA"/>
</dbReference>
<sequence length="90" mass="10655">MSKSTAKRLVLSRIDVLPNEKCGNHHRYVTRQSYKRSYPYSPDDVEDQIITHCLQYSQRKPQYDIWKRAPQVHYGRTQSVYLRSTAAKPN</sequence>
<accession>A0A819NFC9</accession>
<comment type="caution">
    <text evidence="1">The sequence shown here is derived from an EMBL/GenBank/DDBJ whole genome shotgun (WGS) entry which is preliminary data.</text>
</comment>
<gene>
    <name evidence="1" type="ORF">FNK824_LOCUS25623</name>
</gene>
<proteinExistence type="predicted"/>
<feature type="non-terminal residue" evidence="1">
    <location>
        <position position="90"/>
    </location>
</feature>
<protein>
    <submittedName>
        <fullName evidence="1">Uncharacterized protein</fullName>
    </submittedName>
</protein>
<reference evidence="1" key="1">
    <citation type="submission" date="2021-02" db="EMBL/GenBank/DDBJ databases">
        <authorList>
            <person name="Nowell W R."/>
        </authorList>
    </citation>
    <scope>NUCLEOTIDE SEQUENCE</scope>
</reference>
<organism evidence="1 2">
    <name type="scientific">Rotaria sordida</name>
    <dbReference type="NCBI Taxonomy" id="392033"/>
    <lineage>
        <taxon>Eukaryota</taxon>
        <taxon>Metazoa</taxon>
        <taxon>Spiralia</taxon>
        <taxon>Gnathifera</taxon>
        <taxon>Rotifera</taxon>
        <taxon>Eurotatoria</taxon>
        <taxon>Bdelloidea</taxon>
        <taxon>Philodinida</taxon>
        <taxon>Philodinidae</taxon>
        <taxon>Rotaria</taxon>
    </lineage>
</organism>